<accession>A0A6N8JCA1</accession>
<reference evidence="1 2" key="1">
    <citation type="submission" date="2019-12" db="EMBL/GenBank/DDBJ databases">
        <title>The draft genomic sequence of strain Chitinophaga oryziterrae JCM 16595.</title>
        <authorList>
            <person name="Zhang X."/>
        </authorList>
    </citation>
    <scope>NUCLEOTIDE SEQUENCE [LARGE SCALE GENOMIC DNA]</scope>
    <source>
        <strain evidence="1 2">JCM 16595</strain>
    </source>
</reference>
<protein>
    <submittedName>
        <fullName evidence="1">Uncharacterized protein</fullName>
    </submittedName>
</protein>
<keyword evidence="2" id="KW-1185">Reference proteome</keyword>
<dbReference type="Proteomes" id="UP000468388">
    <property type="component" value="Unassembled WGS sequence"/>
</dbReference>
<comment type="caution">
    <text evidence="1">The sequence shown here is derived from an EMBL/GenBank/DDBJ whole genome shotgun (WGS) entry which is preliminary data.</text>
</comment>
<evidence type="ECO:0000313" key="2">
    <source>
        <dbReference type="Proteomes" id="UP000468388"/>
    </source>
</evidence>
<dbReference type="AlphaFoldDB" id="A0A6N8JCA1"/>
<dbReference type="EMBL" id="WRXO01000004">
    <property type="protein sequence ID" value="MVT42078.1"/>
    <property type="molecule type" value="Genomic_DNA"/>
</dbReference>
<name>A0A6N8JCA1_9BACT</name>
<organism evidence="1 2">
    <name type="scientific">Chitinophaga oryziterrae</name>
    <dbReference type="NCBI Taxonomy" id="1031224"/>
    <lineage>
        <taxon>Bacteria</taxon>
        <taxon>Pseudomonadati</taxon>
        <taxon>Bacteroidota</taxon>
        <taxon>Chitinophagia</taxon>
        <taxon>Chitinophagales</taxon>
        <taxon>Chitinophagaceae</taxon>
        <taxon>Chitinophaga</taxon>
    </lineage>
</organism>
<sequence>MRNIFIVASPLQLAGALEAKNKFNGVNSIFVVFIGKNELQNSFMLKIIKRFIDDEIIYIHYTSDLWFLNRKMKLMKKMRNERFLNLFIGDYREFSMRSFACNLAYDKLFLLDDGNSTLVLNSQLVDHITSMRGSYGKMTVRDIFKQLLAYANGLSVKRNVNINWFTMFEFKPLNNGEILKHQFEYLKSSAINVAWESNYSTKIYFIGGEMVKSGVMRSIEIYIDLIRKVRTYYAPFEFIYLPHRYEEKETLEVLANICDLKILRLDNIVELGFIESNIVPSHICSFYSTALYSLKLLYPHCSIEIVTLQKDLLNEEYIEAVENVQSYYKQIFKTILLN</sequence>
<evidence type="ECO:0000313" key="1">
    <source>
        <dbReference type="EMBL" id="MVT42078.1"/>
    </source>
</evidence>
<gene>
    <name evidence="1" type="ORF">GO495_15915</name>
</gene>
<dbReference type="RefSeq" id="WP_157300712.1">
    <property type="nucleotide sequence ID" value="NZ_BAAAZB010000005.1"/>
</dbReference>
<proteinExistence type="predicted"/>
<dbReference type="OrthoDB" id="5365426at2"/>